<comment type="caution">
    <text evidence="1">The sequence shown here is derived from an EMBL/GenBank/DDBJ whole genome shotgun (WGS) entry which is preliminary data.</text>
</comment>
<organism evidence="1 2">
    <name type="scientific">Scophthalmus maximus</name>
    <name type="common">Turbot</name>
    <name type="synonym">Psetta maxima</name>
    <dbReference type="NCBI Taxonomy" id="52904"/>
    <lineage>
        <taxon>Eukaryota</taxon>
        <taxon>Metazoa</taxon>
        <taxon>Chordata</taxon>
        <taxon>Craniata</taxon>
        <taxon>Vertebrata</taxon>
        <taxon>Euteleostomi</taxon>
        <taxon>Actinopterygii</taxon>
        <taxon>Neopterygii</taxon>
        <taxon>Teleostei</taxon>
        <taxon>Neoteleostei</taxon>
        <taxon>Acanthomorphata</taxon>
        <taxon>Carangaria</taxon>
        <taxon>Pleuronectiformes</taxon>
        <taxon>Pleuronectoidei</taxon>
        <taxon>Scophthalmidae</taxon>
        <taxon>Scophthalmus</taxon>
    </lineage>
</organism>
<accession>A0A6A4RMQ4</accession>
<dbReference type="Proteomes" id="UP000438429">
    <property type="component" value="Unassembled WGS sequence"/>
</dbReference>
<reference evidence="1 2" key="1">
    <citation type="submission" date="2019-06" db="EMBL/GenBank/DDBJ databases">
        <title>Draft genomes of female and male turbot (Scophthalmus maximus).</title>
        <authorList>
            <person name="Xu H."/>
            <person name="Xu X.-W."/>
            <person name="Shao C."/>
            <person name="Chen S."/>
        </authorList>
    </citation>
    <scope>NUCLEOTIDE SEQUENCE [LARGE SCALE GENOMIC DNA]</scope>
    <source>
        <strain evidence="1">Ysfricsl-2016a</strain>
        <tissue evidence="1">Blood</tissue>
    </source>
</reference>
<gene>
    <name evidence="1" type="ORF">F2P81_026329</name>
</gene>
<dbReference type="EMBL" id="VEVO01009123">
    <property type="protein sequence ID" value="KAF0021418.1"/>
    <property type="molecule type" value="Genomic_DNA"/>
</dbReference>
<evidence type="ECO:0000313" key="1">
    <source>
        <dbReference type="EMBL" id="KAF0021418.1"/>
    </source>
</evidence>
<protein>
    <submittedName>
        <fullName evidence="1">Uncharacterized protein</fullName>
    </submittedName>
</protein>
<dbReference type="AlphaFoldDB" id="A0A6A4RMQ4"/>
<name>A0A6A4RMQ4_SCOMX</name>
<evidence type="ECO:0000313" key="2">
    <source>
        <dbReference type="Proteomes" id="UP000438429"/>
    </source>
</evidence>
<proteinExistence type="predicted"/>
<sequence length="102" mass="11553">MICGKSQASFVERTTTLVAMATLHPDDGVSSYRYDTRHTACRPVRNSSMMKKKMMKMSVCVLKGPEEEKLRSRVLHLSLSRSIEMIDERGSNPPCRRCMTIG</sequence>